<dbReference type="AlphaFoldDB" id="A0A226DR20"/>
<comment type="caution">
    <text evidence="2">The sequence shown here is derived from an EMBL/GenBank/DDBJ whole genome shotgun (WGS) entry which is preliminary data.</text>
</comment>
<protein>
    <submittedName>
        <fullName evidence="2">Uncharacterized protein</fullName>
    </submittedName>
</protein>
<evidence type="ECO:0000313" key="3">
    <source>
        <dbReference type="Proteomes" id="UP000198287"/>
    </source>
</evidence>
<sequence>MKLLLLVLLVSVVAGLLEEPTKERKCVPQPKKNSLGLDLKWFGSVKEFFLPMWSQLYATRTASDILEREAARIANHEIDPASCLVFKQENTVSAYGRVQNYNISGDADSIHFKSPWSGRFLGRTFDQVSSCATCSTRSSWICCIVRI</sequence>
<evidence type="ECO:0000256" key="1">
    <source>
        <dbReference type="SAM" id="SignalP"/>
    </source>
</evidence>
<feature type="signal peptide" evidence="1">
    <location>
        <begin position="1"/>
        <end position="15"/>
    </location>
</feature>
<dbReference type="EMBL" id="LNIX01000012">
    <property type="protein sequence ID" value="OXA47975.1"/>
    <property type="molecule type" value="Genomic_DNA"/>
</dbReference>
<dbReference type="Proteomes" id="UP000198287">
    <property type="component" value="Unassembled WGS sequence"/>
</dbReference>
<feature type="chain" id="PRO_5013008327" evidence="1">
    <location>
        <begin position="16"/>
        <end position="147"/>
    </location>
</feature>
<gene>
    <name evidence="2" type="ORF">Fcan01_17294</name>
</gene>
<keyword evidence="3" id="KW-1185">Reference proteome</keyword>
<reference evidence="2 3" key="1">
    <citation type="submission" date="2015-12" db="EMBL/GenBank/DDBJ databases">
        <title>The genome of Folsomia candida.</title>
        <authorList>
            <person name="Faddeeva A."/>
            <person name="Derks M.F."/>
            <person name="Anvar Y."/>
            <person name="Smit S."/>
            <person name="Van Straalen N."/>
            <person name="Roelofs D."/>
        </authorList>
    </citation>
    <scope>NUCLEOTIDE SEQUENCE [LARGE SCALE GENOMIC DNA]</scope>
    <source>
        <strain evidence="2 3">VU population</strain>
        <tissue evidence="2">Whole body</tissue>
    </source>
</reference>
<keyword evidence="1" id="KW-0732">Signal</keyword>
<name>A0A226DR20_FOLCA</name>
<proteinExistence type="predicted"/>
<accession>A0A226DR20</accession>
<evidence type="ECO:0000313" key="2">
    <source>
        <dbReference type="EMBL" id="OXA47975.1"/>
    </source>
</evidence>
<organism evidence="2 3">
    <name type="scientific">Folsomia candida</name>
    <name type="common">Springtail</name>
    <dbReference type="NCBI Taxonomy" id="158441"/>
    <lineage>
        <taxon>Eukaryota</taxon>
        <taxon>Metazoa</taxon>
        <taxon>Ecdysozoa</taxon>
        <taxon>Arthropoda</taxon>
        <taxon>Hexapoda</taxon>
        <taxon>Collembola</taxon>
        <taxon>Entomobryomorpha</taxon>
        <taxon>Isotomoidea</taxon>
        <taxon>Isotomidae</taxon>
        <taxon>Proisotominae</taxon>
        <taxon>Folsomia</taxon>
    </lineage>
</organism>